<feature type="transmembrane region" description="Helical" evidence="2">
    <location>
        <begin position="310"/>
        <end position="329"/>
    </location>
</feature>
<evidence type="ECO:0000256" key="1">
    <source>
        <dbReference type="SAM" id="Coils"/>
    </source>
</evidence>
<feature type="transmembrane region" description="Helical" evidence="2">
    <location>
        <begin position="349"/>
        <end position="371"/>
    </location>
</feature>
<dbReference type="Proteomes" id="UP000536720">
    <property type="component" value="Unassembled WGS sequence"/>
</dbReference>
<name>A0A7Y5Z838_9PSED</name>
<keyword evidence="2" id="KW-1133">Transmembrane helix</keyword>
<dbReference type="SUPFAM" id="SSF58100">
    <property type="entry name" value="Bacterial hemolysins"/>
    <property type="match status" value="1"/>
</dbReference>
<sequence length="474" mass="52338">MAHSHHSGIVEKNHETVTTMIKHSADELTQSLSDIESKLPPLEAIKNAFWKTTTQCKILLTQAGATTKPLKVTSAARRFTPNGLFYLDSLHFHGENPAKVTANLTVVIKPVGAPAYDLKLHSTGTPPFTFGYVRTFCEWFEIYSSSIVGKPLLNKISIFGSDSDQLSKYAKNISDILDTKDRIESFKAQAKAEYTETTTATEKLKTENLDLINTITTYTTTLTDLQANLEVLRTQVKDEEDALSKLKLAANHTEEKLTASSNNVTQLAQTAESLNQKISSLKGELEKLTNDKNLISDEYGPYVREGRSQAGIYVFLSTIPLAIIIFSVYQLYAGASKLLLAEYSSATDIAGAFLLRIPFAAVFGLAIFYSWRLASSTINKIFTIHSDRLVLAKLLVLAREAIHSSAKGLTLSSEAIFQEQIKLKVEVLKGHLSRDLGKNFEYNPKTPPLRTSLSEVAKAVNDDPIIKDDTVTNL</sequence>
<evidence type="ECO:0000313" key="4">
    <source>
        <dbReference type="Proteomes" id="UP000536720"/>
    </source>
</evidence>
<feature type="coiled-coil region" evidence="1">
    <location>
        <begin position="222"/>
        <end position="298"/>
    </location>
</feature>
<evidence type="ECO:0000256" key="2">
    <source>
        <dbReference type="SAM" id="Phobius"/>
    </source>
</evidence>
<dbReference type="RefSeq" id="WP_175363443.1">
    <property type="nucleotide sequence ID" value="NZ_JABFMR010000020.1"/>
</dbReference>
<comment type="caution">
    <text evidence="3">The sequence shown here is derived from an EMBL/GenBank/DDBJ whole genome shotgun (WGS) entry which is preliminary data.</text>
</comment>
<proteinExistence type="predicted"/>
<reference evidence="3 4" key="1">
    <citation type="journal article" date="2020" name="Front. Plant Sci.">
        <title>Isolation of Rhizosphere Bacteria That Improve Quality and Water Stress Tolerance in Greenhouse Ornamentals.</title>
        <authorList>
            <person name="Nordstedt N.P."/>
            <person name="Jones M.L."/>
        </authorList>
    </citation>
    <scope>NUCLEOTIDE SEQUENCE [LARGE SCALE GENOMIC DNA]</scope>
    <source>
        <strain evidence="3 4">C7D2</strain>
    </source>
</reference>
<accession>A0A7Y5Z838</accession>
<dbReference type="AlphaFoldDB" id="A0A7Y5Z838"/>
<organism evidence="3 4">
    <name type="scientific">Pseudomonas corrugata</name>
    <dbReference type="NCBI Taxonomy" id="47879"/>
    <lineage>
        <taxon>Bacteria</taxon>
        <taxon>Pseudomonadati</taxon>
        <taxon>Pseudomonadota</taxon>
        <taxon>Gammaproteobacteria</taxon>
        <taxon>Pseudomonadales</taxon>
        <taxon>Pseudomonadaceae</taxon>
        <taxon>Pseudomonas</taxon>
    </lineage>
</organism>
<keyword evidence="1" id="KW-0175">Coiled coil</keyword>
<protein>
    <submittedName>
        <fullName evidence="3">Uncharacterized protein</fullName>
    </submittedName>
</protein>
<keyword evidence="2" id="KW-0472">Membrane</keyword>
<dbReference type="EMBL" id="JABFMR010000020">
    <property type="protein sequence ID" value="NUT88787.1"/>
    <property type="molecule type" value="Genomic_DNA"/>
</dbReference>
<dbReference type="Gene3D" id="1.20.1170.10">
    <property type="match status" value="1"/>
</dbReference>
<keyword evidence="2" id="KW-0812">Transmembrane</keyword>
<evidence type="ECO:0000313" key="3">
    <source>
        <dbReference type="EMBL" id="NUT88787.1"/>
    </source>
</evidence>
<gene>
    <name evidence="3" type="ORF">HNO91_20355</name>
</gene>